<dbReference type="InterPro" id="IPR039369">
    <property type="entry name" value="LacA-like"/>
</dbReference>
<evidence type="ECO:0000256" key="1">
    <source>
        <dbReference type="ARBA" id="ARBA00007274"/>
    </source>
</evidence>
<sequence length="96" mass="10966">MYYESSDFLETADSDTLKQIARTRELTRKYYFSDYGDTEKRTSILRELLGGIGKNSVIGAGSVVTRPIPPNCVAVGNPCRVIRYFDTGRERWQHEV</sequence>
<dbReference type="Proteomes" id="UP000286581">
    <property type="component" value="Unassembled WGS sequence"/>
</dbReference>
<dbReference type="Gene3D" id="2.160.10.10">
    <property type="entry name" value="Hexapeptide repeat proteins"/>
    <property type="match status" value="1"/>
</dbReference>
<name>A0A413BD00_9FIRM</name>
<comment type="similarity">
    <text evidence="1 5">Belongs to the transferase hexapeptide repeat family.</text>
</comment>
<dbReference type="PANTHER" id="PTHR43017:SF1">
    <property type="entry name" value="ACETYLTRANSFERASE YJL218W-RELATED"/>
    <property type="match status" value="1"/>
</dbReference>
<evidence type="ECO:0000256" key="2">
    <source>
        <dbReference type="ARBA" id="ARBA00022679"/>
    </source>
</evidence>
<dbReference type="AlphaFoldDB" id="A0A413BD00"/>
<dbReference type="Pfam" id="PF12464">
    <property type="entry name" value="Mac"/>
    <property type="match status" value="1"/>
</dbReference>
<evidence type="ECO:0000256" key="3">
    <source>
        <dbReference type="ARBA" id="ARBA00022737"/>
    </source>
</evidence>
<dbReference type="GO" id="GO:0008870">
    <property type="term" value="F:galactoside O-acetyltransferase activity"/>
    <property type="evidence" value="ECO:0007669"/>
    <property type="project" value="TreeGrafter"/>
</dbReference>
<dbReference type="InterPro" id="IPR024688">
    <property type="entry name" value="Mac_dom"/>
</dbReference>
<dbReference type="EC" id="2.3.1.-" evidence="5"/>
<organism evidence="7 8">
    <name type="scientific">Agathobacter rectalis</name>
    <dbReference type="NCBI Taxonomy" id="39491"/>
    <lineage>
        <taxon>Bacteria</taxon>
        <taxon>Bacillati</taxon>
        <taxon>Bacillota</taxon>
        <taxon>Clostridia</taxon>
        <taxon>Lachnospirales</taxon>
        <taxon>Lachnospiraceae</taxon>
        <taxon>Agathobacter</taxon>
    </lineage>
</organism>
<evidence type="ECO:0000313" key="7">
    <source>
        <dbReference type="EMBL" id="RGW37594.1"/>
    </source>
</evidence>
<dbReference type="SUPFAM" id="SSF51161">
    <property type="entry name" value="Trimeric LpxA-like enzymes"/>
    <property type="match status" value="1"/>
</dbReference>
<dbReference type="InterPro" id="IPR011004">
    <property type="entry name" value="Trimer_LpxA-like_sf"/>
</dbReference>
<evidence type="ECO:0000256" key="5">
    <source>
        <dbReference type="RuleBase" id="RU367021"/>
    </source>
</evidence>
<comment type="caution">
    <text evidence="7">The sequence shown here is derived from an EMBL/GenBank/DDBJ whole genome shotgun (WGS) entry which is preliminary data.</text>
</comment>
<feature type="domain" description="Maltose/galactoside acetyltransferase" evidence="6">
    <location>
        <begin position="18"/>
        <end position="53"/>
    </location>
</feature>
<keyword evidence="3" id="KW-0677">Repeat</keyword>
<evidence type="ECO:0000256" key="4">
    <source>
        <dbReference type="ARBA" id="ARBA00023315"/>
    </source>
</evidence>
<reference evidence="7 8" key="1">
    <citation type="submission" date="2018-08" db="EMBL/GenBank/DDBJ databases">
        <title>A genome reference for cultivated species of the human gut microbiota.</title>
        <authorList>
            <person name="Zou Y."/>
            <person name="Xue W."/>
            <person name="Luo G."/>
        </authorList>
    </citation>
    <scope>NUCLEOTIDE SEQUENCE [LARGE SCALE GENOMIC DNA]</scope>
    <source>
        <strain evidence="7 8">AF12-8</strain>
    </source>
</reference>
<gene>
    <name evidence="7" type="ORF">DWV78_13635</name>
</gene>
<keyword evidence="4 5" id="KW-0012">Acyltransferase</keyword>
<keyword evidence="2 5" id="KW-0808">Transferase</keyword>
<protein>
    <recommendedName>
        <fullName evidence="5">Acetyltransferase</fullName>
        <ecNumber evidence="5">2.3.1.-</ecNumber>
    </recommendedName>
</protein>
<evidence type="ECO:0000313" key="8">
    <source>
        <dbReference type="Proteomes" id="UP000286581"/>
    </source>
</evidence>
<evidence type="ECO:0000259" key="6">
    <source>
        <dbReference type="Pfam" id="PF12464"/>
    </source>
</evidence>
<dbReference type="EMBL" id="QSAE01000061">
    <property type="protein sequence ID" value="RGW37594.1"/>
    <property type="molecule type" value="Genomic_DNA"/>
</dbReference>
<accession>A0A413BD00</accession>
<proteinExistence type="inferred from homology"/>
<dbReference type="PANTHER" id="PTHR43017">
    <property type="entry name" value="GALACTOSIDE O-ACETYLTRANSFERASE"/>
    <property type="match status" value="1"/>
</dbReference>